<name>F9WLQ8_TRYVY</name>
<dbReference type="AlphaFoldDB" id="F9WLQ8"/>
<dbReference type="VEuPathDB" id="TriTrypDB:TvY486_0011400"/>
<accession>F9WLQ8</accession>
<proteinExistence type="predicted"/>
<feature type="region of interest" description="Disordered" evidence="1">
    <location>
        <begin position="377"/>
        <end position="434"/>
    </location>
</feature>
<evidence type="ECO:0000256" key="1">
    <source>
        <dbReference type="SAM" id="MobiDB-lite"/>
    </source>
</evidence>
<sequence>MGALGQLAAVALLVALATGHAHAAAKESVREWGILCGLVQQLVKVAEDSKGTADTLAAQVQAAVATVAHADNISALGSLASSRQVAEARAKAAEVLAQRLVAGQPPFSDEAIGVAASAGNQEADAKDVERLRNATARLLVSRSGAALRNALLDAVGVVKHAKDEAEKAKAAAVAALVTKNGKNTEIAEASATSIFTNSDPSATETGECLANDIAWLCKTHSAQECIDNNPYTAAPLNSNVVDSNTNAAAAWVILRAKCIAQTPKALMRTGASLFAGIAAFRAALNAGNSHAGKLGAGTNKLDYTQSAHDATTNAPKDVPWETEIKKVAAALDSLRELVRDAWAASAQITQLAHALTLAAEQNIMADDAATEAGLQAQPAAGGTPTRGRPEAKGGNSAATEKDASAQKRDARQQVGAAAADRDVTHADSAARLPRRTADAIALCTAWRGAKRTQQSGAQ</sequence>
<reference evidence="3 4" key="1">
    <citation type="journal article" date="2012" name="Proc. Natl. Acad. Sci. U.S.A.">
        <title>Antigenic diversity is generated by distinct evolutionary mechanisms in African trypanosome species.</title>
        <authorList>
            <person name="Jackson A.P."/>
            <person name="Berry A."/>
            <person name="Aslett M."/>
            <person name="Allison H.C."/>
            <person name="Burton P."/>
            <person name="Vavrova-Anderson J."/>
            <person name="Brown R."/>
            <person name="Browne H."/>
            <person name="Corton N."/>
            <person name="Hauser H."/>
            <person name="Gamble J."/>
            <person name="Gilderthorp R."/>
            <person name="Marcello L."/>
            <person name="McQuillan J."/>
            <person name="Otto T.D."/>
            <person name="Quail M.A."/>
            <person name="Sanders M.J."/>
            <person name="van Tonder A."/>
            <person name="Ginger M.L."/>
            <person name="Field M.C."/>
            <person name="Barry J.D."/>
            <person name="Hertz-Fowler C."/>
            <person name="Berriman M."/>
        </authorList>
    </citation>
    <scope>NUCLEOTIDE SEQUENCE</scope>
    <source>
        <strain evidence="3 4">Y486</strain>
    </source>
</reference>
<keyword evidence="4" id="KW-1185">Reference proteome</keyword>
<feature type="signal peptide" evidence="2">
    <location>
        <begin position="1"/>
        <end position="23"/>
    </location>
</feature>
<keyword evidence="2" id="KW-0732">Signal</keyword>
<protein>
    <submittedName>
        <fullName evidence="3">Uncharacterized protein</fullName>
    </submittedName>
</protein>
<organism evidence="3 4">
    <name type="scientific">Trypanosoma vivax (strain Y486)</name>
    <dbReference type="NCBI Taxonomy" id="1055687"/>
    <lineage>
        <taxon>Eukaryota</taxon>
        <taxon>Discoba</taxon>
        <taxon>Euglenozoa</taxon>
        <taxon>Kinetoplastea</taxon>
        <taxon>Metakinetoplastina</taxon>
        <taxon>Trypanosomatida</taxon>
        <taxon>Trypanosomatidae</taxon>
        <taxon>Trypanosoma</taxon>
        <taxon>Duttonella</taxon>
    </lineage>
</organism>
<gene>
    <name evidence="3" type="ORF">TvY486_0011400</name>
</gene>
<dbReference type="Proteomes" id="UP000009027">
    <property type="component" value="Unassembled WGS sequence"/>
</dbReference>
<feature type="chain" id="PRO_5003390523" evidence="2">
    <location>
        <begin position="24"/>
        <end position="458"/>
    </location>
</feature>
<feature type="compositionally biased region" description="Basic and acidic residues" evidence="1">
    <location>
        <begin position="399"/>
        <end position="411"/>
    </location>
</feature>
<dbReference type="EMBL" id="CAEX01001195">
    <property type="protein sequence ID" value="CCD18451.1"/>
    <property type="molecule type" value="Genomic_DNA"/>
</dbReference>
<evidence type="ECO:0000313" key="3">
    <source>
        <dbReference type="EMBL" id="CCD18451.1"/>
    </source>
</evidence>
<evidence type="ECO:0000313" key="4">
    <source>
        <dbReference type="Proteomes" id="UP000009027"/>
    </source>
</evidence>
<evidence type="ECO:0000256" key="2">
    <source>
        <dbReference type="SAM" id="SignalP"/>
    </source>
</evidence>